<accession>C5DJ24</accession>
<dbReference type="AlphaFoldDB" id="C5DJ24"/>
<evidence type="ECO:0000256" key="1">
    <source>
        <dbReference type="SAM" id="MobiDB-lite"/>
    </source>
</evidence>
<dbReference type="HOGENOM" id="CLU_855219_0_0_1"/>
<dbReference type="Proteomes" id="UP000002036">
    <property type="component" value="Chromosome F"/>
</dbReference>
<feature type="compositionally biased region" description="Polar residues" evidence="1">
    <location>
        <begin position="238"/>
        <end position="258"/>
    </location>
</feature>
<dbReference type="STRING" id="559295.C5DJ24"/>
<dbReference type="InParanoid" id="C5DJ24"/>
<dbReference type="GeneID" id="8292973"/>
<dbReference type="eggNOG" id="ENOG502S95F">
    <property type="taxonomic scope" value="Eukaryota"/>
</dbReference>
<reference evidence="2 3" key="1">
    <citation type="journal article" date="2009" name="Genome Res.">
        <title>Comparative genomics of protoploid Saccharomycetaceae.</title>
        <authorList>
            <consortium name="The Genolevures Consortium"/>
            <person name="Souciet J.-L."/>
            <person name="Dujon B."/>
            <person name="Gaillardin C."/>
            <person name="Johnston M."/>
            <person name="Baret P.V."/>
            <person name="Cliften P."/>
            <person name="Sherman D.J."/>
            <person name="Weissenbach J."/>
            <person name="Westhof E."/>
            <person name="Wincker P."/>
            <person name="Jubin C."/>
            <person name="Poulain J."/>
            <person name="Barbe V."/>
            <person name="Segurens B."/>
            <person name="Artiguenave F."/>
            <person name="Anthouard V."/>
            <person name="Vacherie B."/>
            <person name="Val M.-E."/>
            <person name="Fulton R.S."/>
            <person name="Minx P."/>
            <person name="Wilson R."/>
            <person name="Durrens P."/>
            <person name="Jean G."/>
            <person name="Marck C."/>
            <person name="Martin T."/>
            <person name="Nikolski M."/>
            <person name="Rolland T."/>
            <person name="Seret M.-L."/>
            <person name="Casaregola S."/>
            <person name="Despons L."/>
            <person name="Fairhead C."/>
            <person name="Fischer G."/>
            <person name="Lafontaine I."/>
            <person name="Leh V."/>
            <person name="Lemaire M."/>
            <person name="de Montigny J."/>
            <person name="Neuveglise C."/>
            <person name="Thierry A."/>
            <person name="Blanc-Lenfle I."/>
            <person name="Bleykasten C."/>
            <person name="Diffels J."/>
            <person name="Fritsch E."/>
            <person name="Frangeul L."/>
            <person name="Goeffon A."/>
            <person name="Jauniaux N."/>
            <person name="Kachouri-Lafond R."/>
            <person name="Payen C."/>
            <person name="Potier S."/>
            <person name="Pribylova L."/>
            <person name="Ozanne C."/>
            <person name="Richard G.-F."/>
            <person name="Sacerdot C."/>
            <person name="Straub M.-L."/>
            <person name="Talla E."/>
        </authorList>
    </citation>
    <scope>NUCLEOTIDE SEQUENCE [LARGE SCALE GENOMIC DNA]</scope>
    <source>
        <strain evidence="3">ATCC 56472 / CBS 6340 / NRRL Y-8284</strain>
    </source>
</reference>
<dbReference type="KEGG" id="lth:KLTH0F12892g"/>
<proteinExistence type="predicted"/>
<sequence length="323" mass="36287">MRSIRKSGESTCPKKRRNYQFISIKQTSSFEALKTLPGLAPSKQLTPDAIFSVVQRELKQVKLDSLKINECVLHDISSEAAQTDKIEHQLQVSMRKLHRHYRRIIKRREVLENSTSRNIECCSAAVTKIEVLLESLKELSDPLVSLIYKKDARLPLKNRLSSDQGINRQHYPLLFEALKKYESNHKSQKNNQSAIPAQSRAPSCKSDTDLSALKEAPGQKNEASCEPKSGPESATPPCENNNSLHSSETSPVPEISSFTNQHTHLGTAKASIPEFMLMPQFRKASRASVITTYEQACHPCQVEDQEVFGKLAGSLHKNLDIRK</sequence>
<dbReference type="RefSeq" id="XP_002554750.1">
    <property type="nucleotide sequence ID" value="XM_002554704.1"/>
</dbReference>
<keyword evidence="3" id="KW-1185">Reference proteome</keyword>
<dbReference type="FunCoup" id="C5DJ24">
    <property type="interactions" value="46"/>
</dbReference>
<organism evidence="2 3">
    <name type="scientific">Lachancea thermotolerans (strain ATCC 56472 / CBS 6340 / NRRL Y-8284)</name>
    <name type="common">Yeast</name>
    <name type="synonym">Kluyveromyces thermotolerans</name>
    <dbReference type="NCBI Taxonomy" id="559295"/>
    <lineage>
        <taxon>Eukaryota</taxon>
        <taxon>Fungi</taxon>
        <taxon>Dikarya</taxon>
        <taxon>Ascomycota</taxon>
        <taxon>Saccharomycotina</taxon>
        <taxon>Saccharomycetes</taxon>
        <taxon>Saccharomycetales</taxon>
        <taxon>Saccharomycetaceae</taxon>
        <taxon>Lachancea</taxon>
    </lineage>
</organism>
<gene>
    <name evidence="2" type="ordered locus">KLTH0F12892g</name>
</gene>
<dbReference type="EMBL" id="CU928170">
    <property type="protein sequence ID" value="CAR24313.1"/>
    <property type="molecule type" value="Genomic_DNA"/>
</dbReference>
<feature type="region of interest" description="Disordered" evidence="1">
    <location>
        <begin position="184"/>
        <end position="258"/>
    </location>
</feature>
<dbReference type="OrthoDB" id="4036527at2759"/>
<protein>
    <submittedName>
        <fullName evidence="2">KLTH0F12892p</fullName>
    </submittedName>
</protein>
<name>C5DJ24_LACTC</name>
<evidence type="ECO:0000313" key="2">
    <source>
        <dbReference type="EMBL" id="CAR24313.1"/>
    </source>
</evidence>
<evidence type="ECO:0000313" key="3">
    <source>
        <dbReference type="Proteomes" id="UP000002036"/>
    </source>
</evidence>
<dbReference type="OMA" id="HICITEP"/>